<evidence type="ECO:0000313" key="6">
    <source>
        <dbReference type="EMBL" id="MFC7404586.1"/>
    </source>
</evidence>
<dbReference type="InterPro" id="IPR005119">
    <property type="entry name" value="LysR_subst-bd"/>
</dbReference>
<dbReference type="PANTHER" id="PTHR30126">
    <property type="entry name" value="HTH-TYPE TRANSCRIPTIONAL REGULATOR"/>
    <property type="match status" value="1"/>
</dbReference>
<dbReference type="PROSITE" id="PS50931">
    <property type="entry name" value="HTH_LYSR"/>
    <property type="match status" value="1"/>
</dbReference>
<keyword evidence="4" id="KW-0804">Transcription</keyword>
<evidence type="ECO:0000256" key="1">
    <source>
        <dbReference type="ARBA" id="ARBA00009437"/>
    </source>
</evidence>
<dbReference type="Pfam" id="PF00126">
    <property type="entry name" value="HTH_1"/>
    <property type="match status" value="1"/>
</dbReference>
<keyword evidence="7" id="KW-1185">Reference proteome</keyword>
<comment type="similarity">
    <text evidence="1">Belongs to the LysR transcriptional regulatory family.</text>
</comment>
<keyword evidence="2" id="KW-0805">Transcription regulation</keyword>
<dbReference type="SUPFAM" id="SSF53850">
    <property type="entry name" value="Periplasmic binding protein-like II"/>
    <property type="match status" value="1"/>
</dbReference>
<organism evidence="6 7">
    <name type="scientific">Georgenia alba</name>
    <dbReference type="NCBI Taxonomy" id="2233858"/>
    <lineage>
        <taxon>Bacteria</taxon>
        <taxon>Bacillati</taxon>
        <taxon>Actinomycetota</taxon>
        <taxon>Actinomycetes</taxon>
        <taxon>Micrococcales</taxon>
        <taxon>Bogoriellaceae</taxon>
        <taxon>Georgenia</taxon>
    </lineage>
</organism>
<dbReference type="InterPro" id="IPR036388">
    <property type="entry name" value="WH-like_DNA-bd_sf"/>
</dbReference>
<evidence type="ECO:0000313" key="7">
    <source>
        <dbReference type="Proteomes" id="UP001596455"/>
    </source>
</evidence>
<evidence type="ECO:0000256" key="2">
    <source>
        <dbReference type="ARBA" id="ARBA00023015"/>
    </source>
</evidence>
<sequence length="308" mass="33283">MDVRQLQYFLAVVDEGSVSAAAERLYVAQPSVSQSIRRLERELRADLFHRTGRRLSLTVAGESLIVPARQVLRWLGLARAHVDAVQGLRAGRLVIATMPSQAVDPLPAMINRFIDRHPMVQVSIRAAGTPPEVVNLVRSGGVEVGIAAATDAIDADGLAVHPVAEQRFIVVSSHEAQLPTRGPLTYEQLEGQRLIVGQPGTGMRQVADEVLARTRSAVAVVESEHREAILPMVLSGLGTAVISEAWRSVARESGLIVHDLECDVRLEVAVLHHPDGLSPAARAFVLAATEPQWERLGLTAGPASRRPR</sequence>
<dbReference type="InterPro" id="IPR000847">
    <property type="entry name" value="LysR_HTH_N"/>
</dbReference>
<feature type="domain" description="HTH lysR-type" evidence="5">
    <location>
        <begin position="1"/>
        <end position="58"/>
    </location>
</feature>
<dbReference type="Pfam" id="PF03466">
    <property type="entry name" value="LysR_substrate"/>
    <property type="match status" value="1"/>
</dbReference>
<dbReference type="InterPro" id="IPR036390">
    <property type="entry name" value="WH_DNA-bd_sf"/>
</dbReference>
<keyword evidence="3" id="KW-0238">DNA-binding</keyword>
<dbReference type="Proteomes" id="UP001596455">
    <property type="component" value="Unassembled WGS sequence"/>
</dbReference>
<name>A0ABW2Q5W0_9MICO</name>
<dbReference type="Gene3D" id="3.40.190.290">
    <property type="match status" value="1"/>
</dbReference>
<accession>A0ABW2Q5W0</accession>
<protein>
    <submittedName>
        <fullName evidence="6">LysR family transcriptional regulator</fullName>
    </submittedName>
</protein>
<dbReference type="RefSeq" id="WP_382392121.1">
    <property type="nucleotide sequence ID" value="NZ_JBHTCQ010000001.1"/>
</dbReference>
<evidence type="ECO:0000256" key="4">
    <source>
        <dbReference type="ARBA" id="ARBA00023163"/>
    </source>
</evidence>
<dbReference type="PANTHER" id="PTHR30126:SF39">
    <property type="entry name" value="HTH-TYPE TRANSCRIPTIONAL REGULATOR CYSL"/>
    <property type="match status" value="1"/>
</dbReference>
<proteinExistence type="inferred from homology"/>
<evidence type="ECO:0000256" key="3">
    <source>
        <dbReference type="ARBA" id="ARBA00023125"/>
    </source>
</evidence>
<reference evidence="7" key="1">
    <citation type="journal article" date="2019" name="Int. J. Syst. Evol. Microbiol.">
        <title>The Global Catalogue of Microorganisms (GCM) 10K type strain sequencing project: providing services to taxonomists for standard genome sequencing and annotation.</title>
        <authorList>
            <consortium name="The Broad Institute Genomics Platform"/>
            <consortium name="The Broad Institute Genome Sequencing Center for Infectious Disease"/>
            <person name="Wu L."/>
            <person name="Ma J."/>
        </authorList>
    </citation>
    <scope>NUCLEOTIDE SEQUENCE [LARGE SCALE GENOMIC DNA]</scope>
    <source>
        <strain evidence="7">JCM 1490</strain>
    </source>
</reference>
<dbReference type="CDD" id="cd05466">
    <property type="entry name" value="PBP2_LTTR_substrate"/>
    <property type="match status" value="1"/>
</dbReference>
<comment type="caution">
    <text evidence="6">The sequence shown here is derived from an EMBL/GenBank/DDBJ whole genome shotgun (WGS) entry which is preliminary data.</text>
</comment>
<evidence type="ECO:0000259" key="5">
    <source>
        <dbReference type="PROSITE" id="PS50931"/>
    </source>
</evidence>
<dbReference type="SUPFAM" id="SSF46785">
    <property type="entry name" value="Winged helix' DNA-binding domain"/>
    <property type="match status" value="1"/>
</dbReference>
<dbReference type="Gene3D" id="1.10.10.10">
    <property type="entry name" value="Winged helix-like DNA-binding domain superfamily/Winged helix DNA-binding domain"/>
    <property type="match status" value="1"/>
</dbReference>
<gene>
    <name evidence="6" type="ORF">ACFQQL_05655</name>
</gene>
<dbReference type="EMBL" id="JBHTCQ010000001">
    <property type="protein sequence ID" value="MFC7404586.1"/>
    <property type="molecule type" value="Genomic_DNA"/>
</dbReference>
<dbReference type="PRINTS" id="PR00039">
    <property type="entry name" value="HTHLYSR"/>
</dbReference>